<dbReference type="PANTHER" id="PTHR46508:SF5">
    <property type="entry name" value="PHD-FINGER AND DNA BINDING DOMAIN-CONTAINING PROTEIN"/>
    <property type="match status" value="1"/>
</dbReference>
<dbReference type="PANTHER" id="PTHR46508">
    <property type="entry name" value="PHD FINGER FAMILY PROTEIN"/>
    <property type="match status" value="1"/>
</dbReference>
<evidence type="ECO:0000259" key="8">
    <source>
        <dbReference type="PROSITE" id="PS50016"/>
    </source>
</evidence>
<feature type="compositionally biased region" description="Basic residues" evidence="7">
    <location>
        <begin position="1368"/>
        <end position="1389"/>
    </location>
</feature>
<evidence type="ECO:0000256" key="3">
    <source>
        <dbReference type="ARBA" id="ARBA00022771"/>
    </source>
</evidence>
<dbReference type="Gene3D" id="3.30.40.10">
    <property type="entry name" value="Zinc/RING finger domain, C3HC4 (zinc finger)"/>
    <property type="match status" value="2"/>
</dbReference>
<evidence type="ECO:0008006" key="12">
    <source>
        <dbReference type="Google" id="ProtNLM"/>
    </source>
</evidence>
<feature type="compositionally biased region" description="Basic residues" evidence="7">
    <location>
        <begin position="1317"/>
        <end position="1338"/>
    </location>
</feature>
<feature type="compositionally biased region" description="Basic and acidic residues" evidence="7">
    <location>
        <begin position="246"/>
        <end position="266"/>
    </location>
</feature>
<keyword evidence="3 6" id="KW-0863">Zinc-finger</keyword>
<dbReference type="SMART" id="SM00384">
    <property type="entry name" value="AT_hook"/>
    <property type="match status" value="2"/>
</dbReference>
<dbReference type="InterPro" id="IPR019787">
    <property type="entry name" value="Znf_PHD-finger"/>
</dbReference>
<dbReference type="GO" id="GO:0008270">
    <property type="term" value="F:zinc ion binding"/>
    <property type="evidence" value="ECO:0007669"/>
    <property type="project" value="UniProtKB-KW"/>
</dbReference>
<feature type="compositionally biased region" description="Basic residues" evidence="7">
    <location>
        <begin position="1401"/>
        <end position="1417"/>
    </location>
</feature>
<feature type="domain" description="PHD-type" evidence="8">
    <location>
        <begin position="548"/>
        <end position="595"/>
    </location>
</feature>
<feature type="region of interest" description="Disordered" evidence="7">
    <location>
        <begin position="236"/>
        <end position="287"/>
    </location>
</feature>
<keyword evidence="4" id="KW-0862">Zinc</keyword>
<dbReference type="InterPro" id="IPR018501">
    <property type="entry name" value="DDT_dom"/>
</dbReference>
<evidence type="ECO:0000313" key="10">
    <source>
        <dbReference type="EMBL" id="RID73297.1"/>
    </source>
</evidence>
<dbReference type="InterPro" id="IPR013083">
    <property type="entry name" value="Znf_RING/FYVE/PHD"/>
</dbReference>
<dbReference type="PROSITE" id="PS50827">
    <property type="entry name" value="DDT"/>
    <property type="match status" value="1"/>
</dbReference>
<gene>
    <name evidence="10" type="ORF">BRARA_B00457</name>
</gene>
<dbReference type="Pfam" id="PF24294">
    <property type="entry name" value="Chromo_PTM"/>
    <property type="match status" value="1"/>
</dbReference>
<proteinExistence type="predicted"/>
<sequence>MEWVGKAVRKEIEGVGLCSGTVRSHDSSRNFENGVTEVSESADLAMGEGGSQAEQPRVGRRRTRTRSRGERDGEIISSEVNVMRNVDLNDDGVAEDDSRVSDDCFGGNVDLNCGPVEKTTLGLDLNRAFDLSTGLDLNLNEGLGLVNVSIDYLEGSSVKRRGFIDLNMDARCDLSPHKEVGGFDLNLEVNMQDDEQGIQNSLEGGECKEVHVAEVSSVQLFEEIGKQDVVSLQDLNTPESNGAEQDLDHEAKTVVESLSDREEYTSGRRKRRKASVNPKFPSQPRLRRSARRALARFSNTACLADEVSPSPSVSSLTEEKTWVVEGKAAEDLSVPPPKAELPPSSRVLNLDGLPILNVFSVYSCLRSFSTLLFLSPFELEDFVEALRCMSPSLLFDSIHVSVLQILRKHLENLVAEGDRAAIACLRSLDWDMLDVVNYPLFVVEYLLFSGSKDNPGVDLTRFNFFRNEYFRQPMNLKIEILARLCDDMADTEAVRSELNKRSVAAESEMEIDRKRNTKVRRRKRAMMDLADDSSLHDEAVDGSFDPNSDDCCFCKMDGNLLCCDGCPAAYHSKCIGVASHLLLEDDWYCPECSFDQRVPGWKPEKQIRGAEFLEIDPHGRKYYSSCGYLLVIDTDGTGLVNYYHVNDVIHVLEQLKSCGSFYNGVIGAIKKHWDIPVGLKRTISGVNSQIFVCLDTPAKGMISSIDGFKAPLPATEKQPTSGVKKKLEEGSSDGGSRNHCHRARRKISDSATGLDTLNMSSEGSAETIQNGSDVQSLHEPGPSSILDVTKEPNSNIHSSSHYLDRINKRKGIRLQSESGYRNQYIFAEMTTAISKEMTRKSPIRTIDMRTDEEIASTQVKTILMKTTKFQWRNIQGLYLDAWKEKCGWCLSCKSEDAGSKTNCLFNMSLGALRGPSESEIANSQSIDKKSHLMTIICQILSMESRLQGLLVGPWLNPQHSRIWREHILNASNISSLRHLFVELEANLHHRVLSLEWLNHVDSAIEMGSSRHILTSTRSSSKTAIGKRRGTLLESGVNPTAKKKGGLTMCWWRGGQLSRPLFNWKVLPRSLVSKAARKGGSGKIQGILYPENSEPAKRSRRVAWEAAVESSTTSEQLGFQVRTFHSYIKWDDIENSHLLPASDKESKKSARLFKKVIVRRKCIEEDTVKYLLDFGKRRNVPDVVLKNGRMIEESSSERKKFWVNESYVPLHLLKGFEEKKAVRKTMKSGSSSRHSEIEKVRKKSSERKGFSYLFERAERSESSLCEQCKKDVPPSDAACCHICKRLFHKKHIRRADKEGMYICLPCRSEVQAKGQPSGRRRGRPPGSFRKKVRVQKKQTHKKVIPVRKSTRLKKTKTSLGERISVRLKNHKKVVASKPLRRSGRRPKHVTRLQDESKVPGGSKKRKLETKRGRGRPKKVKQEISIRKKRTKRALSYWLNGLFLSRKPGDERVDKFREERYFKPVENSDPDHDQPKCRLCGLSDSDSGSTFISCEMCKEWYHGDACGINEKNSIMVIGFRCNLCREQLPPTCPHEISTTSDVPS</sequence>
<dbReference type="GO" id="GO:0003677">
    <property type="term" value="F:DNA binding"/>
    <property type="evidence" value="ECO:0007669"/>
    <property type="project" value="InterPro"/>
</dbReference>
<organism evidence="10 11">
    <name type="scientific">Brassica campestris</name>
    <name type="common">Field mustard</name>
    <dbReference type="NCBI Taxonomy" id="3711"/>
    <lineage>
        <taxon>Eukaryota</taxon>
        <taxon>Viridiplantae</taxon>
        <taxon>Streptophyta</taxon>
        <taxon>Embryophyta</taxon>
        <taxon>Tracheophyta</taxon>
        <taxon>Spermatophyta</taxon>
        <taxon>Magnoliopsida</taxon>
        <taxon>eudicotyledons</taxon>
        <taxon>Gunneridae</taxon>
        <taxon>Pentapetalae</taxon>
        <taxon>rosids</taxon>
        <taxon>malvids</taxon>
        <taxon>Brassicales</taxon>
        <taxon>Brassicaceae</taxon>
        <taxon>Brassiceae</taxon>
        <taxon>Brassica</taxon>
    </lineage>
</organism>
<feature type="region of interest" description="Disordered" evidence="7">
    <location>
        <begin position="40"/>
        <end position="72"/>
    </location>
</feature>
<accession>A0A398A633</accession>
<feature type="region of interest" description="Disordered" evidence="7">
    <location>
        <begin position="1311"/>
        <end position="1338"/>
    </location>
</feature>
<dbReference type="GO" id="GO:0005634">
    <property type="term" value="C:nucleus"/>
    <property type="evidence" value="ECO:0007669"/>
    <property type="project" value="UniProtKB-SubCell"/>
</dbReference>
<keyword evidence="2" id="KW-0479">Metal-binding</keyword>
<comment type="subcellular location">
    <subcellularLocation>
        <location evidence="1">Nucleus</location>
    </subcellularLocation>
</comment>
<dbReference type="InterPro" id="IPR056618">
    <property type="entry name" value="Chromo_PTM"/>
</dbReference>
<reference evidence="10 11" key="1">
    <citation type="submission" date="2018-06" db="EMBL/GenBank/DDBJ databases">
        <title>WGS assembly of Brassica rapa FPsc.</title>
        <authorList>
            <person name="Bowman J."/>
            <person name="Kohchi T."/>
            <person name="Yamato K."/>
            <person name="Jenkins J."/>
            <person name="Shu S."/>
            <person name="Ishizaki K."/>
            <person name="Yamaoka S."/>
            <person name="Nishihama R."/>
            <person name="Nakamura Y."/>
            <person name="Berger F."/>
            <person name="Adam C."/>
            <person name="Aki S."/>
            <person name="Althoff F."/>
            <person name="Araki T."/>
            <person name="Arteaga-Vazquez M."/>
            <person name="Balasubrmanian S."/>
            <person name="Bauer D."/>
            <person name="Boehm C."/>
            <person name="Briginshaw L."/>
            <person name="Caballero-Perez J."/>
            <person name="Catarino B."/>
            <person name="Chen F."/>
            <person name="Chiyoda S."/>
            <person name="Chovatia M."/>
            <person name="Davies K."/>
            <person name="Delmans M."/>
            <person name="Demura T."/>
            <person name="Dierschke T."/>
            <person name="Dolan L."/>
            <person name="Dorantes-Acosta A."/>
            <person name="Eklund D."/>
            <person name="Florent S."/>
            <person name="Flores-Sandoval E."/>
            <person name="Fujiyama A."/>
            <person name="Fukuzawa H."/>
            <person name="Galik B."/>
            <person name="Grimanelli D."/>
            <person name="Grimwood J."/>
            <person name="Grossniklaus U."/>
            <person name="Hamada T."/>
            <person name="Haseloff J."/>
            <person name="Hetherington A."/>
            <person name="Higo A."/>
            <person name="Hirakawa Y."/>
            <person name="Hundley H."/>
            <person name="Ikeda Y."/>
            <person name="Inoue K."/>
            <person name="Inoue S."/>
            <person name="Ishida S."/>
            <person name="Jia Q."/>
            <person name="Kakita M."/>
            <person name="Kanazawa T."/>
            <person name="Kawai Y."/>
            <person name="Kawashima T."/>
            <person name="Kennedy M."/>
            <person name="Kinose K."/>
            <person name="Kinoshita T."/>
            <person name="Kohara Y."/>
            <person name="Koide E."/>
            <person name="Komatsu K."/>
            <person name="Kopischke S."/>
            <person name="Kubo M."/>
            <person name="Kyozuka J."/>
            <person name="Lagercrantz U."/>
            <person name="Lin S."/>
            <person name="Lindquist E."/>
            <person name="Lipzen A."/>
            <person name="Lu C."/>
            <person name="Luna E."/>
            <person name="Martienssen R."/>
            <person name="Minamino N."/>
            <person name="Mizutani M."/>
            <person name="Mizutani M."/>
            <person name="Mochizuki N."/>
            <person name="Monte I."/>
            <person name="Mosher R."/>
            <person name="Nagasaki H."/>
            <person name="Nakagami H."/>
            <person name="Naramoto S."/>
            <person name="Nishitani K."/>
            <person name="Ohtani M."/>
            <person name="Okamoto T."/>
            <person name="Okumura M."/>
            <person name="Phillips J."/>
            <person name="Pollak B."/>
            <person name="Reinders A."/>
            <person name="Roevekamp M."/>
            <person name="Sano R."/>
            <person name="Sawa S."/>
            <person name="Schmid M."/>
            <person name="Shirakawa M."/>
            <person name="Solano R."/>
            <person name="Spunde A."/>
            <person name="Suetsugu N."/>
            <person name="Sugano S."/>
            <person name="Sugiyama A."/>
            <person name="Sun R."/>
            <person name="Suzuki Y."/>
            <person name="Takenaka M."/>
            <person name="Takezawa D."/>
            <person name="Tomogane H."/>
            <person name="Tsuzuki M."/>
            <person name="Ueda T."/>
            <person name="Umeda M."/>
            <person name="Ward J."/>
            <person name="Watanabe Y."/>
            <person name="Yazaki K."/>
            <person name="Yokoyama R."/>
            <person name="Yoshitake Y."/>
            <person name="Yotsui I."/>
            <person name="Zachgo S."/>
            <person name="Schmutz J."/>
        </authorList>
    </citation>
    <scope>NUCLEOTIDE SEQUENCE [LARGE SCALE GENOMIC DNA]</scope>
    <source>
        <strain evidence="11">cv. B-3</strain>
    </source>
</reference>
<keyword evidence="5" id="KW-0539">Nucleus</keyword>
<dbReference type="Pfam" id="PF00628">
    <property type="entry name" value="PHD"/>
    <property type="match status" value="1"/>
</dbReference>
<name>A0A398A633_BRACM</name>
<evidence type="ECO:0000256" key="5">
    <source>
        <dbReference type="ARBA" id="ARBA00023242"/>
    </source>
</evidence>
<feature type="region of interest" description="Disordered" evidence="7">
    <location>
        <begin position="1368"/>
        <end position="1419"/>
    </location>
</feature>
<feature type="compositionally biased region" description="Polar residues" evidence="7">
    <location>
        <begin position="749"/>
        <end position="775"/>
    </location>
</feature>
<dbReference type="SMART" id="SM00249">
    <property type="entry name" value="PHD"/>
    <property type="match status" value="2"/>
</dbReference>
<evidence type="ECO:0000256" key="2">
    <source>
        <dbReference type="ARBA" id="ARBA00022723"/>
    </source>
</evidence>
<evidence type="ECO:0000259" key="9">
    <source>
        <dbReference type="PROSITE" id="PS50827"/>
    </source>
</evidence>
<evidence type="ECO:0000256" key="7">
    <source>
        <dbReference type="SAM" id="MobiDB-lite"/>
    </source>
</evidence>
<feature type="region of interest" description="Disordered" evidence="7">
    <location>
        <begin position="711"/>
        <end position="800"/>
    </location>
</feature>
<evidence type="ECO:0000256" key="6">
    <source>
        <dbReference type="PROSITE-ProRule" id="PRU00146"/>
    </source>
</evidence>
<evidence type="ECO:0000256" key="1">
    <source>
        <dbReference type="ARBA" id="ARBA00004123"/>
    </source>
</evidence>
<dbReference type="PROSITE" id="PS01359">
    <property type="entry name" value="ZF_PHD_1"/>
    <property type="match status" value="1"/>
</dbReference>
<evidence type="ECO:0000256" key="4">
    <source>
        <dbReference type="ARBA" id="ARBA00022833"/>
    </source>
</evidence>
<protein>
    <recommendedName>
        <fullName evidence="12">PHD-type domain-containing protein</fullName>
    </recommendedName>
</protein>
<feature type="compositionally biased region" description="Polar residues" evidence="7">
    <location>
        <begin position="791"/>
        <end position="800"/>
    </location>
</feature>
<dbReference type="InterPro" id="IPR017956">
    <property type="entry name" value="AT_hook_DNA-bd_motif"/>
</dbReference>
<dbReference type="SMART" id="SM00571">
    <property type="entry name" value="DDT"/>
    <property type="match status" value="1"/>
</dbReference>
<feature type="domain" description="DDT" evidence="9">
    <location>
        <begin position="352"/>
        <end position="412"/>
    </location>
</feature>
<dbReference type="EMBL" id="CM010629">
    <property type="protein sequence ID" value="RID73297.1"/>
    <property type="molecule type" value="Genomic_DNA"/>
</dbReference>
<dbReference type="InterPro" id="IPR011011">
    <property type="entry name" value="Znf_FYVE_PHD"/>
</dbReference>
<dbReference type="InterPro" id="IPR001965">
    <property type="entry name" value="Znf_PHD"/>
</dbReference>
<dbReference type="PROSITE" id="PS50016">
    <property type="entry name" value="ZF_PHD_2"/>
    <property type="match status" value="1"/>
</dbReference>
<dbReference type="SUPFAM" id="SSF57903">
    <property type="entry name" value="FYVE/PHD zinc finger"/>
    <property type="match status" value="3"/>
</dbReference>
<evidence type="ECO:0000313" key="11">
    <source>
        <dbReference type="Proteomes" id="UP000264353"/>
    </source>
</evidence>
<dbReference type="InterPro" id="IPR019786">
    <property type="entry name" value="Zinc_finger_PHD-type_CS"/>
</dbReference>
<dbReference type="Proteomes" id="UP000264353">
    <property type="component" value="Chromosome A2"/>
</dbReference>
<dbReference type="Pfam" id="PF02791">
    <property type="entry name" value="DDT"/>
    <property type="match status" value="1"/>
</dbReference>